<protein>
    <submittedName>
        <fullName evidence="2">Nucleic acid-binding, OB-fold protein</fullName>
    </submittedName>
</protein>
<gene>
    <name evidence="2" type="ORF">CTI12_AA632140</name>
</gene>
<dbReference type="AlphaFoldDB" id="A0A2U1K8G9"/>
<feature type="domain" description="Replication protein A 70 kDa DNA-binding subunit B/D first OB fold" evidence="1">
    <location>
        <begin position="56"/>
        <end position="158"/>
    </location>
</feature>
<dbReference type="CDD" id="cd04480">
    <property type="entry name" value="RPA1_DBD_A_like"/>
    <property type="match status" value="1"/>
</dbReference>
<dbReference type="EMBL" id="PKPP01038434">
    <property type="protein sequence ID" value="PWA13611.1"/>
    <property type="molecule type" value="Genomic_DNA"/>
</dbReference>
<name>A0A2U1K8G9_ARTAN</name>
<sequence>MTVIITQYSIIPNTNHTIRNIYSYFNNFDAAVFLFVTGCGYEYFVKHSVKTWYEGYINDLSAVKDNIKLRVRIVRSWMQDVYGKQGIKNMELVLMDEQSTKMQATVRMALVNGFKHKLEEGSAVTLSRYSLGEIQPKYRMVNKPLRLSFLSNTIIEPCPDFTGSVYGFDFIAFKTITDLQQEEDGQFGT</sequence>
<keyword evidence="3" id="KW-1185">Reference proteome</keyword>
<reference evidence="2 3" key="1">
    <citation type="journal article" date="2018" name="Mol. Plant">
        <title>The genome of Artemisia annua provides insight into the evolution of Asteraceae family and artemisinin biosynthesis.</title>
        <authorList>
            <person name="Shen Q."/>
            <person name="Zhang L."/>
            <person name="Liao Z."/>
            <person name="Wang S."/>
            <person name="Yan T."/>
            <person name="Shi P."/>
            <person name="Liu M."/>
            <person name="Fu X."/>
            <person name="Pan Q."/>
            <person name="Wang Y."/>
            <person name="Lv Z."/>
            <person name="Lu X."/>
            <person name="Zhang F."/>
            <person name="Jiang W."/>
            <person name="Ma Y."/>
            <person name="Chen M."/>
            <person name="Hao X."/>
            <person name="Li L."/>
            <person name="Tang Y."/>
            <person name="Lv G."/>
            <person name="Zhou Y."/>
            <person name="Sun X."/>
            <person name="Brodelius P.E."/>
            <person name="Rose J.K.C."/>
            <person name="Tang K."/>
        </authorList>
    </citation>
    <scope>NUCLEOTIDE SEQUENCE [LARGE SCALE GENOMIC DNA]</scope>
    <source>
        <strain evidence="3">cv. Huhao1</strain>
        <tissue evidence="2">Leaf</tissue>
    </source>
</reference>
<dbReference type="OrthoDB" id="1751331at2759"/>
<dbReference type="SUPFAM" id="SSF50249">
    <property type="entry name" value="Nucleic acid-binding proteins"/>
    <property type="match status" value="1"/>
</dbReference>
<comment type="caution">
    <text evidence="2">The sequence shown here is derived from an EMBL/GenBank/DDBJ whole genome shotgun (WGS) entry which is preliminary data.</text>
</comment>
<accession>A0A2U1K8G9</accession>
<dbReference type="InterPro" id="IPR012340">
    <property type="entry name" value="NA-bd_OB-fold"/>
</dbReference>
<dbReference type="Gene3D" id="2.40.50.140">
    <property type="entry name" value="Nucleic acid-binding proteins"/>
    <property type="match status" value="1"/>
</dbReference>
<evidence type="ECO:0000313" key="2">
    <source>
        <dbReference type="EMBL" id="PWA13611.1"/>
    </source>
</evidence>
<proteinExistence type="predicted"/>
<dbReference type="Proteomes" id="UP000245207">
    <property type="component" value="Unassembled WGS sequence"/>
</dbReference>
<dbReference type="InterPro" id="IPR003871">
    <property type="entry name" value="RFA1B/D_OB_1st"/>
</dbReference>
<organism evidence="2 3">
    <name type="scientific">Artemisia annua</name>
    <name type="common">Sweet wormwood</name>
    <dbReference type="NCBI Taxonomy" id="35608"/>
    <lineage>
        <taxon>Eukaryota</taxon>
        <taxon>Viridiplantae</taxon>
        <taxon>Streptophyta</taxon>
        <taxon>Embryophyta</taxon>
        <taxon>Tracheophyta</taxon>
        <taxon>Spermatophyta</taxon>
        <taxon>Magnoliopsida</taxon>
        <taxon>eudicotyledons</taxon>
        <taxon>Gunneridae</taxon>
        <taxon>Pentapetalae</taxon>
        <taxon>asterids</taxon>
        <taxon>campanulids</taxon>
        <taxon>Asterales</taxon>
        <taxon>Asteraceae</taxon>
        <taxon>Asteroideae</taxon>
        <taxon>Anthemideae</taxon>
        <taxon>Artemisiinae</taxon>
        <taxon>Artemisia</taxon>
    </lineage>
</organism>
<evidence type="ECO:0000313" key="3">
    <source>
        <dbReference type="Proteomes" id="UP000245207"/>
    </source>
</evidence>
<evidence type="ECO:0000259" key="1">
    <source>
        <dbReference type="Pfam" id="PF02721"/>
    </source>
</evidence>
<dbReference type="Pfam" id="PF02721">
    <property type="entry name" value="DUF223"/>
    <property type="match status" value="1"/>
</dbReference>